<dbReference type="InterPro" id="IPR024078">
    <property type="entry name" value="LmbE-like_dom_sf"/>
</dbReference>
<dbReference type="EMBL" id="LT629690">
    <property type="protein sequence ID" value="SDE98039.1"/>
    <property type="molecule type" value="Genomic_DNA"/>
</dbReference>
<evidence type="ECO:0000313" key="1">
    <source>
        <dbReference type="EMBL" id="SDE98039.1"/>
    </source>
</evidence>
<dbReference type="AlphaFoldDB" id="A0A1G7HDA2"/>
<evidence type="ECO:0000313" key="2">
    <source>
        <dbReference type="Proteomes" id="UP000182427"/>
    </source>
</evidence>
<dbReference type="Gene3D" id="3.40.50.10320">
    <property type="entry name" value="LmbE-like"/>
    <property type="match status" value="1"/>
</dbReference>
<gene>
    <name evidence="1" type="ORF">SAMN05444167_1013</name>
</gene>
<dbReference type="InterPro" id="IPR003737">
    <property type="entry name" value="GlcNAc_PI_deacetylase-related"/>
</dbReference>
<dbReference type="GO" id="GO:0016811">
    <property type="term" value="F:hydrolase activity, acting on carbon-nitrogen (but not peptide) bonds, in linear amides"/>
    <property type="evidence" value="ECO:0007669"/>
    <property type="project" value="TreeGrafter"/>
</dbReference>
<dbReference type="PANTHER" id="PTHR12993">
    <property type="entry name" value="N-ACETYLGLUCOSAMINYL-PHOSPHATIDYLINOSITOL DE-N-ACETYLASE-RELATED"/>
    <property type="match status" value="1"/>
</dbReference>
<proteinExistence type="predicted"/>
<keyword evidence="2" id="KW-1185">Reference proteome</keyword>
<name>A0A1G7HDA2_9BACT</name>
<accession>A0A1G7HDA2</accession>
<dbReference type="PANTHER" id="PTHR12993:SF29">
    <property type="entry name" value="BLR3841 PROTEIN"/>
    <property type="match status" value="1"/>
</dbReference>
<protein>
    <submittedName>
        <fullName evidence="1">N-acetylglucosaminyl deacetylase, LmbE family</fullName>
    </submittedName>
</protein>
<dbReference type="SUPFAM" id="SSF102588">
    <property type="entry name" value="LmbE-like"/>
    <property type="match status" value="1"/>
</dbReference>
<organism evidence="1 2">
    <name type="scientific">Terriglobus roseus</name>
    <dbReference type="NCBI Taxonomy" id="392734"/>
    <lineage>
        <taxon>Bacteria</taxon>
        <taxon>Pseudomonadati</taxon>
        <taxon>Acidobacteriota</taxon>
        <taxon>Terriglobia</taxon>
        <taxon>Terriglobales</taxon>
        <taxon>Acidobacteriaceae</taxon>
        <taxon>Terriglobus</taxon>
    </lineage>
</organism>
<dbReference type="Pfam" id="PF02585">
    <property type="entry name" value="PIG-L"/>
    <property type="match status" value="1"/>
</dbReference>
<sequence length="233" mass="25617">MIVPITDDRIWRENLGTLRPLDLPTGPILVIAPHPDDETLGAGALIATLSAQATRVIVVAATDGENAYDLPPAGRIDLGLIREREQRKALGLLGVQPDSVIRLRLTDSGLMGQRSELERRVMEVAEPGMTILAPWQGDFHPDHVACAHVACSVAQAKGLALISYFFWTWHRGSPETLDGLPLRRFIPTFDARAAKAQAIGQHRSQFESESGDPILNDRLIAPIYWDFEVFLSA</sequence>
<dbReference type="Proteomes" id="UP000182427">
    <property type="component" value="Chromosome I"/>
</dbReference>
<reference evidence="1 2" key="1">
    <citation type="submission" date="2016-10" db="EMBL/GenBank/DDBJ databases">
        <authorList>
            <person name="de Groot N.N."/>
        </authorList>
    </citation>
    <scope>NUCLEOTIDE SEQUENCE [LARGE SCALE GENOMIC DNA]</scope>
    <source>
        <strain evidence="1 2">GAS232</strain>
    </source>
</reference>